<reference evidence="14 15" key="1">
    <citation type="submission" date="2016-11" db="EMBL/GenBank/DDBJ databases">
        <authorList>
            <person name="Jaros S."/>
            <person name="Januszkiewicz K."/>
            <person name="Wedrychowicz H."/>
        </authorList>
    </citation>
    <scope>NUCLEOTIDE SEQUENCE [LARGE SCALE GENOMIC DNA]</scope>
    <source>
        <strain evidence="14 15">DSM 21637</strain>
    </source>
</reference>
<dbReference type="AlphaFoldDB" id="A0A1K1Y624"/>
<name>A0A1K1Y624_9GAMM</name>
<evidence type="ECO:0000256" key="1">
    <source>
        <dbReference type="ARBA" id="ARBA00000012"/>
    </source>
</evidence>
<comment type="pathway">
    <text evidence="3 12">Cofactor biosynthesis; tetrahydrofolate biosynthesis; 7,8-dihydrofolate from 2-amino-4-hydroxy-6-hydroxymethyl-7,8-dihydropteridine diphosphate and 4-aminobenzoate: step 1/2.</text>
</comment>
<dbReference type="GO" id="GO:0004156">
    <property type="term" value="F:dihydropteroate synthase activity"/>
    <property type="evidence" value="ECO:0007669"/>
    <property type="project" value="UniProtKB-EC"/>
</dbReference>
<dbReference type="PANTHER" id="PTHR20941:SF1">
    <property type="entry name" value="FOLIC ACID SYNTHESIS PROTEIN FOL1"/>
    <property type="match status" value="1"/>
</dbReference>
<comment type="catalytic activity">
    <reaction evidence="1">
        <text>(7,8-dihydropterin-6-yl)methyl diphosphate + 4-aminobenzoate = 7,8-dihydropteroate + diphosphate</text>
        <dbReference type="Rhea" id="RHEA:19949"/>
        <dbReference type="ChEBI" id="CHEBI:17836"/>
        <dbReference type="ChEBI" id="CHEBI:17839"/>
        <dbReference type="ChEBI" id="CHEBI:33019"/>
        <dbReference type="ChEBI" id="CHEBI:72950"/>
        <dbReference type="EC" id="2.5.1.15"/>
    </reaction>
</comment>
<evidence type="ECO:0000256" key="12">
    <source>
        <dbReference type="RuleBase" id="RU361205"/>
    </source>
</evidence>
<evidence type="ECO:0000256" key="4">
    <source>
        <dbReference type="ARBA" id="ARBA00009503"/>
    </source>
</evidence>
<evidence type="ECO:0000256" key="5">
    <source>
        <dbReference type="ARBA" id="ARBA00012458"/>
    </source>
</evidence>
<accession>A0A1K1Y624</accession>
<evidence type="ECO:0000256" key="7">
    <source>
        <dbReference type="ARBA" id="ARBA00022679"/>
    </source>
</evidence>
<dbReference type="InterPro" id="IPR006390">
    <property type="entry name" value="DHP_synth_dom"/>
</dbReference>
<comment type="function">
    <text evidence="12">Catalyzes the condensation of para-aminobenzoate (pABA) with 6-hydroxymethyl-7,8-dihydropterin diphosphate (DHPt-PP) to form 7,8-dihydropteroate (H2Pte), the immediate precursor of folate derivatives.</text>
</comment>
<dbReference type="EMBL" id="FPJW01000007">
    <property type="protein sequence ID" value="SFX57296.1"/>
    <property type="molecule type" value="Genomic_DNA"/>
</dbReference>
<keyword evidence="10 12" id="KW-0289">Folate biosynthesis</keyword>
<dbReference type="PROSITE" id="PS00792">
    <property type="entry name" value="DHPS_1"/>
    <property type="match status" value="1"/>
</dbReference>
<dbReference type="NCBIfam" id="TIGR01496">
    <property type="entry name" value="DHPS"/>
    <property type="match status" value="1"/>
</dbReference>
<feature type="domain" description="Pterin-binding" evidence="13">
    <location>
        <begin position="11"/>
        <end position="263"/>
    </location>
</feature>
<evidence type="ECO:0000313" key="14">
    <source>
        <dbReference type="EMBL" id="SFX57296.1"/>
    </source>
</evidence>
<dbReference type="EC" id="2.5.1.15" evidence="5 12"/>
<protein>
    <recommendedName>
        <fullName evidence="6 12">Dihydropteroate synthase</fullName>
        <shortName evidence="12">DHPS</shortName>
        <ecNumber evidence="5 12">2.5.1.15</ecNumber>
    </recommendedName>
    <alternativeName>
        <fullName evidence="11 12">Dihydropteroate pyrophosphorylase</fullName>
    </alternativeName>
</protein>
<evidence type="ECO:0000256" key="11">
    <source>
        <dbReference type="ARBA" id="ARBA00030193"/>
    </source>
</evidence>
<keyword evidence="7 12" id="KW-0808">Transferase</keyword>
<dbReference type="PROSITE" id="PS00793">
    <property type="entry name" value="DHPS_2"/>
    <property type="match status" value="1"/>
</dbReference>
<evidence type="ECO:0000256" key="8">
    <source>
        <dbReference type="ARBA" id="ARBA00022723"/>
    </source>
</evidence>
<comment type="similarity">
    <text evidence="4 12">Belongs to the DHPS family.</text>
</comment>
<dbReference type="Gene3D" id="3.20.20.20">
    <property type="entry name" value="Dihydropteroate synthase-like"/>
    <property type="match status" value="1"/>
</dbReference>
<dbReference type="InterPro" id="IPR045031">
    <property type="entry name" value="DHP_synth-like"/>
</dbReference>
<sequence>MFAGKLDLQQPRIMGVLNVTPDSFSDGGRYTQVDQALQQALRLEVEGADIIDIGGESTRPGAAPVSEQQELDRVLPVIEALKAASGVLISVDTSSPQVIQAAAAAGVDLINDVRSLTRPGALDAAVASGLPVCLMHMRGEPGNMQQQTDYQDVVKDVADWLQLRASECQQAGITAERILLDPGFGFAKQLTHNLQLLARLDEIVALGYPVLAGMSRKRMLGELTGRETGDREAAGLAAHLLAVQRGARLIRVHAVAGMKDALRVWQAVEKQNSKITK</sequence>
<dbReference type="InterPro" id="IPR011005">
    <property type="entry name" value="Dihydropteroate_synth-like_sf"/>
</dbReference>
<organism evidence="14 15">
    <name type="scientific">Marinospirillum alkaliphilum DSM 21637</name>
    <dbReference type="NCBI Taxonomy" id="1122209"/>
    <lineage>
        <taxon>Bacteria</taxon>
        <taxon>Pseudomonadati</taxon>
        <taxon>Pseudomonadota</taxon>
        <taxon>Gammaproteobacteria</taxon>
        <taxon>Oceanospirillales</taxon>
        <taxon>Oceanospirillaceae</taxon>
        <taxon>Marinospirillum</taxon>
    </lineage>
</organism>
<evidence type="ECO:0000259" key="13">
    <source>
        <dbReference type="PROSITE" id="PS50972"/>
    </source>
</evidence>
<dbReference type="CDD" id="cd00739">
    <property type="entry name" value="DHPS"/>
    <property type="match status" value="1"/>
</dbReference>
<dbReference type="InterPro" id="IPR000489">
    <property type="entry name" value="Pterin-binding_dom"/>
</dbReference>
<dbReference type="SUPFAM" id="SSF51717">
    <property type="entry name" value="Dihydropteroate synthetase-like"/>
    <property type="match status" value="1"/>
</dbReference>
<dbReference type="RefSeq" id="WP_072326454.1">
    <property type="nucleotide sequence ID" value="NZ_FPJW01000007.1"/>
</dbReference>
<dbReference type="GO" id="GO:0005829">
    <property type="term" value="C:cytosol"/>
    <property type="evidence" value="ECO:0007669"/>
    <property type="project" value="TreeGrafter"/>
</dbReference>
<dbReference type="OrthoDB" id="9811744at2"/>
<dbReference type="FunFam" id="3.20.20.20:FF:000006">
    <property type="entry name" value="Dihydropteroate synthase"/>
    <property type="match status" value="1"/>
</dbReference>
<evidence type="ECO:0000256" key="2">
    <source>
        <dbReference type="ARBA" id="ARBA00001946"/>
    </source>
</evidence>
<proteinExistence type="inferred from homology"/>
<evidence type="ECO:0000256" key="10">
    <source>
        <dbReference type="ARBA" id="ARBA00022909"/>
    </source>
</evidence>
<evidence type="ECO:0000256" key="6">
    <source>
        <dbReference type="ARBA" id="ARBA00016919"/>
    </source>
</evidence>
<dbReference type="GO" id="GO:0046656">
    <property type="term" value="P:folic acid biosynthetic process"/>
    <property type="evidence" value="ECO:0007669"/>
    <property type="project" value="UniProtKB-KW"/>
</dbReference>
<dbReference type="Pfam" id="PF00809">
    <property type="entry name" value="Pterin_bind"/>
    <property type="match status" value="1"/>
</dbReference>
<keyword evidence="9 12" id="KW-0460">Magnesium</keyword>
<keyword evidence="8 12" id="KW-0479">Metal-binding</keyword>
<dbReference type="STRING" id="1122209.SAMN02745752_02142"/>
<dbReference type="GO" id="GO:0046654">
    <property type="term" value="P:tetrahydrofolate biosynthetic process"/>
    <property type="evidence" value="ECO:0007669"/>
    <property type="project" value="UniProtKB-UniPathway"/>
</dbReference>
<dbReference type="GO" id="GO:0046872">
    <property type="term" value="F:metal ion binding"/>
    <property type="evidence" value="ECO:0007669"/>
    <property type="project" value="UniProtKB-KW"/>
</dbReference>
<gene>
    <name evidence="14" type="ORF">SAMN02745752_02142</name>
</gene>
<evidence type="ECO:0000256" key="3">
    <source>
        <dbReference type="ARBA" id="ARBA00004763"/>
    </source>
</evidence>
<evidence type="ECO:0000313" key="15">
    <source>
        <dbReference type="Proteomes" id="UP000182350"/>
    </source>
</evidence>
<dbReference type="UniPathway" id="UPA00077">
    <property type="reaction ID" value="UER00156"/>
</dbReference>
<dbReference type="PROSITE" id="PS50972">
    <property type="entry name" value="PTERIN_BINDING"/>
    <property type="match status" value="1"/>
</dbReference>
<evidence type="ECO:0000256" key="9">
    <source>
        <dbReference type="ARBA" id="ARBA00022842"/>
    </source>
</evidence>
<comment type="cofactor">
    <cofactor evidence="2 12">
        <name>Mg(2+)</name>
        <dbReference type="ChEBI" id="CHEBI:18420"/>
    </cofactor>
</comment>
<dbReference type="PANTHER" id="PTHR20941">
    <property type="entry name" value="FOLATE SYNTHESIS PROTEINS"/>
    <property type="match status" value="1"/>
</dbReference>
<keyword evidence="15" id="KW-1185">Reference proteome</keyword>
<dbReference type="Proteomes" id="UP000182350">
    <property type="component" value="Unassembled WGS sequence"/>
</dbReference>